<evidence type="ECO:0000313" key="5">
    <source>
        <dbReference type="EMBL" id="KAF4460324.1"/>
    </source>
</evidence>
<sequence>MAEELERFFSAYPDVDAVHFHRVTLSGTLETRCVTKRRCLLLASTASPLKISLFSLNGLCPWHLLTGRTINGSDTLYPDWSSVRYLGGREASVLCNVSEERSGHPDVDPSQPFSRCPRSTLQRVIQSGLENHQVEFLAGFEIEFYLVSPEAAADPSTFDVPAAFNHVSAGAVSFRDKRAYCVQACVRGLEKSGIIVEQFHACGGPFQYEISTGPLPLLAAVDTLVQSLEIIRGTAIANGYRALFIPEAFQGLETCGLHMHLSMAGRNGQQLQSSGDKPGESFLAGVLQRLPLLTALGMPLDISYARLGEVAAGSWVCWGFENRDVPIRAVEGTHWEFRAIDAAANVYLVAAGYIASGLLGRQSHQPLRMAPLTKSLRELDDDDKVLKQSGVTTRLPSCLADAFAFISDPTCRAGLDEALGPQILNFYQEVKLGEQTSLSSMDKTERLKLYAAIY</sequence>
<evidence type="ECO:0000256" key="2">
    <source>
        <dbReference type="PROSITE-ProRule" id="PRU01331"/>
    </source>
</evidence>
<dbReference type="InterPro" id="IPR014746">
    <property type="entry name" value="Gln_synth/guanido_kin_cat_dom"/>
</dbReference>
<dbReference type="EMBL" id="JAADYS010001967">
    <property type="protein sequence ID" value="KAF4460324.1"/>
    <property type="molecule type" value="Genomic_DNA"/>
</dbReference>
<dbReference type="OrthoDB" id="3364440at2759"/>
<dbReference type="GO" id="GO:0004356">
    <property type="term" value="F:glutamine synthetase activity"/>
    <property type="evidence" value="ECO:0007669"/>
    <property type="project" value="InterPro"/>
</dbReference>
<evidence type="ECO:0000256" key="1">
    <source>
        <dbReference type="ARBA" id="ARBA00022598"/>
    </source>
</evidence>
<keyword evidence="6" id="KW-1185">Reference proteome</keyword>
<comment type="similarity">
    <text evidence="2 3">Belongs to the glutamine synthetase family.</text>
</comment>
<feature type="domain" description="GS catalytic" evidence="4">
    <location>
        <begin position="117"/>
        <end position="454"/>
    </location>
</feature>
<gene>
    <name evidence="5" type="ORF">FALBO_12901</name>
</gene>
<dbReference type="InterPro" id="IPR008146">
    <property type="entry name" value="Gln_synth_cat_dom"/>
</dbReference>
<protein>
    <submittedName>
        <fullName evidence="5">Glutamine synthetase bacteria</fullName>
    </submittedName>
</protein>
<dbReference type="SMART" id="SM01230">
    <property type="entry name" value="Gln-synt_C"/>
    <property type="match status" value="1"/>
</dbReference>
<dbReference type="PANTHER" id="PTHR43785:SF2">
    <property type="entry name" value="TYPE-1 GLUTAMINE SYNTHETASE 1"/>
    <property type="match status" value="1"/>
</dbReference>
<accession>A0A8H4L320</accession>
<dbReference type="Pfam" id="PF00120">
    <property type="entry name" value="Gln-synt_C"/>
    <property type="match status" value="1"/>
</dbReference>
<proteinExistence type="inferred from homology"/>
<evidence type="ECO:0000259" key="4">
    <source>
        <dbReference type="PROSITE" id="PS51987"/>
    </source>
</evidence>
<name>A0A8H4L320_9HYPO</name>
<dbReference type="PROSITE" id="PS51987">
    <property type="entry name" value="GS_CATALYTIC"/>
    <property type="match status" value="1"/>
</dbReference>
<keyword evidence="1" id="KW-0436">Ligase</keyword>
<organism evidence="5 6">
    <name type="scientific">Fusarium albosuccineum</name>
    <dbReference type="NCBI Taxonomy" id="1237068"/>
    <lineage>
        <taxon>Eukaryota</taxon>
        <taxon>Fungi</taxon>
        <taxon>Dikarya</taxon>
        <taxon>Ascomycota</taxon>
        <taxon>Pezizomycotina</taxon>
        <taxon>Sordariomycetes</taxon>
        <taxon>Hypocreomycetidae</taxon>
        <taxon>Hypocreales</taxon>
        <taxon>Nectriaceae</taxon>
        <taxon>Fusarium</taxon>
        <taxon>Fusarium decemcellulare species complex</taxon>
    </lineage>
</organism>
<evidence type="ECO:0000256" key="3">
    <source>
        <dbReference type="RuleBase" id="RU000384"/>
    </source>
</evidence>
<dbReference type="SUPFAM" id="SSF55931">
    <property type="entry name" value="Glutamine synthetase/guanido kinase"/>
    <property type="match status" value="1"/>
</dbReference>
<dbReference type="Gene3D" id="3.30.590.10">
    <property type="entry name" value="Glutamine synthetase/guanido kinase, catalytic domain"/>
    <property type="match status" value="1"/>
</dbReference>
<comment type="caution">
    <text evidence="5">The sequence shown here is derived from an EMBL/GenBank/DDBJ whole genome shotgun (WGS) entry which is preliminary data.</text>
</comment>
<dbReference type="Proteomes" id="UP000554235">
    <property type="component" value="Unassembled WGS sequence"/>
</dbReference>
<reference evidence="5 6" key="1">
    <citation type="submission" date="2020-01" db="EMBL/GenBank/DDBJ databases">
        <title>Identification and distribution of gene clusters putatively required for synthesis of sphingolipid metabolism inhibitors in phylogenetically diverse species of the filamentous fungus Fusarium.</title>
        <authorList>
            <person name="Kim H.-S."/>
            <person name="Busman M."/>
            <person name="Brown D.W."/>
            <person name="Divon H."/>
            <person name="Uhlig S."/>
            <person name="Proctor R.H."/>
        </authorList>
    </citation>
    <scope>NUCLEOTIDE SEQUENCE [LARGE SCALE GENOMIC DNA]</scope>
    <source>
        <strain evidence="5 6">NRRL 20459</strain>
    </source>
</reference>
<dbReference type="PANTHER" id="PTHR43785">
    <property type="entry name" value="GAMMA-GLUTAMYLPUTRESCINE SYNTHETASE"/>
    <property type="match status" value="1"/>
</dbReference>
<dbReference type="AlphaFoldDB" id="A0A8H4L320"/>
<evidence type="ECO:0000313" key="6">
    <source>
        <dbReference type="Proteomes" id="UP000554235"/>
    </source>
</evidence>